<feature type="coiled-coil region" evidence="1">
    <location>
        <begin position="356"/>
        <end position="422"/>
    </location>
</feature>
<dbReference type="PANTHER" id="PTHR23159:SF31">
    <property type="entry name" value="CENTROSOME-ASSOCIATED PROTEIN CEP250 ISOFORM X1"/>
    <property type="match status" value="1"/>
</dbReference>
<dbReference type="EMBL" id="JAPEVG010000402">
    <property type="protein sequence ID" value="KAJ8463310.1"/>
    <property type="molecule type" value="Genomic_DNA"/>
</dbReference>
<feature type="region of interest" description="Disordered" evidence="2">
    <location>
        <begin position="685"/>
        <end position="715"/>
    </location>
</feature>
<accession>A0AAD7TM91</accession>
<organism evidence="4 5">
    <name type="scientific">Trametes cubensis</name>
    <dbReference type="NCBI Taxonomy" id="1111947"/>
    <lineage>
        <taxon>Eukaryota</taxon>
        <taxon>Fungi</taxon>
        <taxon>Dikarya</taxon>
        <taxon>Basidiomycota</taxon>
        <taxon>Agaricomycotina</taxon>
        <taxon>Agaricomycetes</taxon>
        <taxon>Polyporales</taxon>
        <taxon>Polyporaceae</taxon>
        <taxon>Trametes</taxon>
    </lineage>
</organism>
<evidence type="ECO:0000313" key="5">
    <source>
        <dbReference type="Proteomes" id="UP001215151"/>
    </source>
</evidence>
<dbReference type="Proteomes" id="UP001215151">
    <property type="component" value="Unassembled WGS sequence"/>
</dbReference>
<dbReference type="PANTHER" id="PTHR23159">
    <property type="entry name" value="CENTROSOMAL PROTEIN 2"/>
    <property type="match status" value="1"/>
</dbReference>
<feature type="region of interest" description="Disordered" evidence="2">
    <location>
        <begin position="760"/>
        <end position="918"/>
    </location>
</feature>
<name>A0AAD7TM91_9APHY</name>
<dbReference type="InterPro" id="IPR046520">
    <property type="entry name" value="DUF6697"/>
</dbReference>
<feature type="compositionally biased region" description="Polar residues" evidence="2">
    <location>
        <begin position="685"/>
        <end position="708"/>
    </location>
</feature>
<feature type="compositionally biased region" description="Polar residues" evidence="2">
    <location>
        <begin position="825"/>
        <end position="852"/>
    </location>
</feature>
<comment type="caution">
    <text evidence="4">The sequence shown here is derived from an EMBL/GenBank/DDBJ whole genome shotgun (WGS) entry which is preliminary data.</text>
</comment>
<feature type="region of interest" description="Disordered" evidence="2">
    <location>
        <begin position="468"/>
        <end position="510"/>
    </location>
</feature>
<reference evidence="4" key="1">
    <citation type="submission" date="2022-11" db="EMBL/GenBank/DDBJ databases">
        <title>Genome Sequence of Cubamyces cubensis.</title>
        <authorList>
            <person name="Buettner E."/>
        </authorList>
    </citation>
    <scope>NUCLEOTIDE SEQUENCE</scope>
    <source>
        <strain evidence="4">MPL-01</strain>
    </source>
</reference>
<keyword evidence="1" id="KW-0175">Coiled coil</keyword>
<evidence type="ECO:0000256" key="1">
    <source>
        <dbReference type="SAM" id="Coils"/>
    </source>
</evidence>
<feature type="compositionally biased region" description="Low complexity" evidence="2">
    <location>
        <begin position="802"/>
        <end position="818"/>
    </location>
</feature>
<dbReference type="Pfam" id="PF20411">
    <property type="entry name" value="DUF6697"/>
    <property type="match status" value="1"/>
</dbReference>
<evidence type="ECO:0000256" key="2">
    <source>
        <dbReference type="SAM" id="MobiDB-lite"/>
    </source>
</evidence>
<dbReference type="AlphaFoldDB" id="A0AAD7TM91"/>
<keyword evidence="5" id="KW-1185">Reference proteome</keyword>
<feature type="coiled-coil region" evidence="1">
    <location>
        <begin position="176"/>
        <end position="316"/>
    </location>
</feature>
<sequence length="918" mass="100217">MEPDFVRQQVHNVWRVLSANAKLVQDRRLTIEGAFVDTEFVVDQAVLLYEAVVDSVNIYMGNIRGQNRDLPFLIMRPDFLSQQAEMLKAVIDDSVRLQDMSKTSFSDLTSLGDTFVLNMVNNIRDVVTDVASAAGPSTVPVAKLSIARPLYVQKLALSFQCVMNAYLLQRRGVVILHEKRVAAEHAEAELKAQKEALATENAAALSKISELEATVATLWQECEQREASAQQAAEAAQGRISKLEQELAILSEEHLRCPSPADTQESELDALREDYKALIQTQEAHCEAVAQSAQELETVKNEKLQLQQERDKTVAELSKVRKTHEEFALTRAQEYERMNAEILRLDDALREKTVAANALSDEKTRLKASLDGANDELKQAQTQLAATVIQCDTWKAAMDDMVTRQMDVVEEARQQAAAQERETVDKLVRLVEIDLSPPSSPVRLQLNNATKKIEDLEAQLKEKDSEIVGLRDASSRQTSGTAVASAVRLPASPPPSSRKRAFTEDKLSKASASTSKGSAYTLDLISHGSPLPPDRLKELASFPEIAVDFGPGQTTPAIFTRQSLSNILGGSIQGLIVRCTKSATTLACENGIQDYLCPNMDHNAWSPPGPGKHGYIQVGLGRDRKLFNTGVHRHVFVGAGKHFVYCGWYLVLRVEPLTKDEWSTLPPKVRNYMCSSTLVRVPVSASPSDANTSPAPSTQVQGTYSETTVNKEHSNELRSAEQVLGMYNAGTLRAPCVRLQCVGFDTEFYRKLVRANDLFFENKPRPPPPPPSAGAAGPSFKRRRTTNTVAEDKAEDSEEEVSLAAAAVAARTKASTSSPGIPANEQPQGSTSTGNTSGNAPLVGSSSNTSMPPANAGGAPATQPVPSTMRQTRLAARTQSGSLTLRIPGRKLKDHSWGADDVLELTSESDDDDLYADF</sequence>
<gene>
    <name evidence="4" type="ORF">ONZ51_g10340</name>
</gene>
<feature type="domain" description="DUF6697" evidence="3">
    <location>
        <begin position="559"/>
        <end position="754"/>
    </location>
</feature>
<feature type="compositionally biased region" description="Acidic residues" evidence="2">
    <location>
        <begin position="901"/>
        <end position="918"/>
    </location>
</feature>
<protein>
    <recommendedName>
        <fullName evidence="3">DUF6697 domain-containing protein</fullName>
    </recommendedName>
</protein>
<feature type="compositionally biased region" description="Polar residues" evidence="2">
    <location>
        <begin position="864"/>
        <end position="883"/>
    </location>
</feature>
<proteinExistence type="predicted"/>
<evidence type="ECO:0000313" key="4">
    <source>
        <dbReference type="EMBL" id="KAJ8463310.1"/>
    </source>
</evidence>
<evidence type="ECO:0000259" key="3">
    <source>
        <dbReference type="Pfam" id="PF20411"/>
    </source>
</evidence>